<evidence type="ECO:0000313" key="2">
    <source>
        <dbReference type="Proteomes" id="UP000252519"/>
    </source>
</evidence>
<dbReference type="AlphaFoldDB" id="A0A368GFS0"/>
<name>A0A368GFS0_ANCCA</name>
<organism evidence="1 2">
    <name type="scientific">Ancylostoma caninum</name>
    <name type="common">Dog hookworm</name>
    <dbReference type="NCBI Taxonomy" id="29170"/>
    <lineage>
        <taxon>Eukaryota</taxon>
        <taxon>Metazoa</taxon>
        <taxon>Ecdysozoa</taxon>
        <taxon>Nematoda</taxon>
        <taxon>Chromadorea</taxon>
        <taxon>Rhabditida</taxon>
        <taxon>Rhabditina</taxon>
        <taxon>Rhabditomorpha</taxon>
        <taxon>Strongyloidea</taxon>
        <taxon>Ancylostomatidae</taxon>
        <taxon>Ancylostomatinae</taxon>
        <taxon>Ancylostoma</taxon>
    </lineage>
</organism>
<accession>A0A368GFS0</accession>
<reference evidence="1 2" key="1">
    <citation type="submission" date="2014-10" db="EMBL/GenBank/DDBJ databases">
        <title>Draft genome of the hookworm Ancylostoma caninum.</title>
        <authorList>
            <person name="Mitreva M."/>
        </authorList>
    </citation>
    <scope>NUCLEOTIDE SEQUENCE [LARGE SCALE GENOMIC DNA]</scope>
    <source>
        <strain evidence="1 2">Baltimore</strain>
    </source>
</reference>
<gene>
    <name evidence="1" type="ORF">ANCCAN_10787</name>
</gene>
<sequence>MNFRFGKRFSEFDDGSEPFDMEKRKSAYMRFGR</sequence>
<evidence type="ECO:0000313" key="1">
    <source>
        <dbReference type="EMBL" id="RCN43212.1"/>
    </source>
</evidence>
<protein>
    <submittedName>
        <fullName evidence="1">Uncharacterized protein</fullName>
    </submittedName>
</protein>
<proteinExistence type="predicted"/>
<comment type="caution">
    <text evidence="1">The sequence shown here is derived from an EMBL/GenBank/DDBJ whole genome shotgun (WGS) entry which is preliminary data.</text>
</comment>
<dbReference type="Proteomes" id="UP000252519">
    <property type="component" value="Unassembled WGS sequence"/>
</dbReference>
<keyword evidence="2" id="KW-1185">Reference proteome</keyword>
<dbReference type="EMBL" id="JOJR01000165">
    <property type="protein sequence ID" value="RCN43212.1"/>
    <property type="molecule type" value="Genomic_DNA"/>
</dbReference>